<feature type="transmembrane region" description="Helical" evidence="6">
    <location>
        <begin position="274"/>
        <end position="297"/>
    </location>
</feature>
<comment type="subcellular location">
    <subcellularLocation>
        <location evidence="1">Membrane</location>
        <topology evidence="1">Multi-pass membrane protein</topology>
    </subcellularLocation>
</comment>
<protein>
    <submittedName>
        <fullName evidence="7">ABC transporter permease</fullName>
    </submittedName>
</protein>
<dbReference type="EMBL" id="BDOQ01000003">
    <property type="protein sequence ID" value="GBG13645.1"/>
    <property type="molecule type" value="Genomic_DNA"/>
</dbReference>
<proteinExistence type="inferred from homology"/>
<dbReference type="AlphaFoldDB" id="A0A2R5F6B0"/>
<feature type="transmembrane region" description="Helical" evidence="6">
    <location>
        <begin position="213"/>
        <end position="232"/>
    </location>
</feature>
<gene>
    <name evidence="7" type="ORF">NMK_1196</name>
</gene>
<evidence type="ECO:0000256" key="1">
    <source>
        <dbReference type="ARBA" id="ARBA00004141"/>
    </source>
</evidence>
<feature type="transmembrane region" description="Helical" evidence="6">
    <location>
        <begin position="303"/>
        <end position="336"/>
    </location>
</feature>
<sequence length="353" mass="38845">MRDNSTGLSQFFWLIPLAAGLWLLYRLGPILAPFMFGIILAYIFNPIVDWLEKKRVPRSVGAVLALLMLISTFAGLALIIAPLIRSELQQFIAHLPGYLDSIKKNAAPWLHTRFGIDVALDADEFKTYLTGHLSNAKDLAVGLLPSIKSGSLVVVGLATNLLLVPVVFFYVLRDWNSLMIRVESLLPRRWHALTTQIGREIDTVLSEFLRGQLSVMLVMSIYYVTALHFAGLEFALPIGLVAGMLVFIPYLGFAVGLTLGMLATLMQFQGFSGVLPVAIAFGIGQSLEAMVVTPFLVGERIGLHPVVVIFALLAFGELFGFFGILLALPVSATLLVGLRHVRSHYLDSEFYQN</sequence>
<dbReference type="PANTHER" id="PTHR21716">
    <property type="entry name" value="TRANSMEMBRANE PROTEIN"/>
    <property type="match status" value="1"/>
</dbReference>
<comment type="similarity">
    <text evidence="2">Belongs to the autoinducer-2 exporter (AI-2E) (TC 2.A.86) family.</text>
</comment>
<dbReference type="OrthoDB" id="5792512at2"/>
<keyword evidence="3 6" id="KW-0812">Transmembrane</keyword>
<dbReference type="Proteomes" id="UP000245081">
    <property type="component" value="Unassembled WGS sequence"/>
</dbReference>
<feature type="transmembrane region" description="Helical" evidence="6">
    <location>
        <begin position="7"/>
        <end position="24"/>
    </location>
</feature>
<dbReference type="RefSeq" id="WP_109014822.1">
    <property type="nucleotide sequence ID" value="NZ_BDOQ01000003.1"/>
</dbReference>
<accession>A0A2R5F6B0</accession>
<feature type="transmembrane region" description="Helical" evidence="6">
    <location>
        <begin position="60"/>
        <end position="84"/>
    </location>
</feature>
<dbReference type="PANTHER" id="PTHR21716:SF64">
    <property type="entry name" value="AI-2 TRANSPORT PROTEIN TQSA"/>
    <property type="match status" value="1"/>
</dbReference>
<feature type="transmembrane region" description="Helical" evidence="6">
    <location>
        <begin position="30"/>
        <end position="48"/>
    </location>
</feature>
<keyword evidence="5 6" id="KW-0472">Membrane</keyword>
<dbReference type="GO" id="GO:0055085">
    <property type="term" value="P:transmembrane transport"/>
    <property type="evidence" value="ECO:0007669"/>
    <property type="project" value="TreeGrafter"/>
</dbReference>
<evidence type="ECO:0000256" key="6">
    <source>
        <dbReference type="SAM" id="Phobius"/>
    </source>
</evidence>
<evidence type="ECO:0000256" key="2">
    <source>
        <dbReference type="ARBA" id="ARBA00009773"/>
    </source>
</evidence>
<reference evidence="7 8" key="1">
    <citation type="journal article" date="2018" name="Environ. Microbiol.">
        <title>Isolation and genomic characterization of Novimethylophilus kurashikiensis gen. nov. sp. nov., a new lanthanide-dependent methylotrophic species of Methylophilaceae.</title>
        <authorList>
            <person name="Lv H."/>
            <person name="Sahin N."/>
            <person name="Tani A."/>
        </authorList>
    </citation>
    <scope>NUCLEOTIDE SEQUENCE [LARGE SCALE GENOMIC DNA]</scope>
    <source>
        <strain evidence="7 8">La2-4</strain>
    </source>
</reference>
<dbReference type="InterPro" id="IPR002549">
    <property type="entry name" value="AI-2E-like"/>
</dbReference>
<evidence type="ECO:0000256" key="5">
    <source>
        <dbReference type="ARBA" id="ARBA00023136"/>
    </source>
</evidence>
<dbReference type="Pfam" id="PF01594">
    <property type="entry name" value="AI-2E_transport"/>
    <property type="match status" value="1"/>
</dbReference>
<evidence type="ECO:0000313" key="8">
    <source>
        <dbReference type="Proteomes" id="UP000245081"/>
    </source>
</evidence>
<dbReference type="GO" id="GO:0016020">
    <property type="term" value="C:membrane"/>
    <property type="evidence" value="ECO:0007669"/>
    <property type="project" value="UniProtKB-SubCell"/>
</dbReference>
<keyword evidence="8" id="KW-1185">Reference proteome</keyword>
<keyword evidence="4 6" id="KW-1133">Transmembrane helix</keyword>
<name>A0A2R5F6B0_9PROT</name>
<comment type="caution">
    <text evidence="7">The sequence shown here is derived from an EMBL/GenBank/DDBJ whole genome shotgun (WGS) entry which is preliminary data.</text>
</comment>
<evidence type="ECO:0000256" key="3">
    <source>
        <dbReference type="ARBA" id="ARBA00022692"/>
    </source>
</evidence>
<evidence type="ECO:0000256" key="4">
    <source>
        <dbReference type="ARBA" id="ARBA00022989"/>
    </source>
</evidence>
<organism evidence="7 8">
    <name type="scientific">Novimethylophilus kurashikiensis</name>
    <dbReference type="NCBI Taxonomy" id="1825523"/>
    <lineage>
        <taxon>Bacteria</taxon>
        <taxon>Pseudomonadati</taxon>
        <taxon>Pseudomonadota</taxon>
        <taxon>Betaproteobacteria</taxon>
        <taxon>Nitrosomonadales</taxon>
        <taxon>Methylophilaceae</taxon>
        <taxon>Novimethylophilus</taxon>
    </lineage>
</organism>
<evidence type="ECO:0000313" key="7">
    <source>
        <dbReference type="EMBL" id="GBG13645.1"/>
    </source>
</evidence>
<feature type="transmembrane region" description="Helical" evidence="6">
    <location>
        <begin position="238"/>
        <end position="262"/>
    </location>
</feature>
<feature type="transmembrane region" description="Helical" evidence="6">
    <location>
        <begin position="152"/>
        <end position="172"/>
    </location>
</feature>